<name>A0A6H5IQX4_9HYME</name>
<sequence length="136" mass="16043">MVHYVYFVISGECRLIEHMLVEKYYLRNKVKYKLFDSSTMERNPRRRASRSRKIVVSDDDLSSLNLDTDKLNQWHEITDVVEMLIKQPSTASMQDYPENVKTVFMQIGMFYRGACFGLGKYRHSLMTYAASNYSIM</sequence>
<gene>
    <name evidence="1" type="ORF">TBRA_LOCUS11616</name>
</gene>
<keyword evidence="2" id="KW-1185">Reference proteome</keyword>
<reference evidence="1 2" key="1">
    <citation type="submission" date="2020-02" db="EMBL/GenBank/DDBJ databases">
        <authorList>
            <person name="Ferguson B K."/>
        </authorList>
    </citation>
    <scope>NUCLEOTIDE SEQUENCE [LARGE SCALE GENOMIC DNA]</scope>
</reference>
<dbReference type="EMBL" id="CADCXV010000983">
    <property type="protein sequence ID" value="CAB0039878.1"/>
    <property type="molecule type" value="Genomic_DNA"/>
</dbReference>
<protein>
    <submittedName>
        <fullName evidence="1">Uncharacterized protein</fullName>
    </submittedName>
</protein>
<dbReference type="AlphaFoldDB" id="A0A6H5IQX4"/>
<proteinExistence type="predicted"/>
<evidence type="ECO:0000313" key="2">
    <source>
        <dbReference type="Proteomes" id="UP000479190"/>
    </source>
</evidence>
<dbReference type="Proteomes" id="UP000479190">
    <property type="component" value="Unassembled WGS sequence"/>
</dbReference>
<dbReference type="OrthoDB" id="166212at2759"/>
<evidence type="ECO:0000313" key="1">
    <source>
        <dbReference type="EMBL" id="CAB0039878.1"/>
    </source>
</evidence>
<organism evidence="1 2">
    <name type="scientific">Trichogramma brassicae</name>
    <dbReference type="NCBI Taxonomy" id="86971"/>
    <lineage>
        <taxon>Eukaryota</taxon>
        <taxon>Metazoa</taxon>
        <taxon>Ecdysozoa</taxon>
        <taxon>Arthropoda</taxon>
        <taxon>Hexapoda</taxon>
        <taxon>Insecta</taxon>
        <taxon>Pterygota</taxon>
        <taxon>Neoptera</taxon>
        <taxon>Endopterygota</taxon>
        <taxon>Hymenoptera</taxon>
        <taxon>Apocrita</taxon>
        <taxon>Proctotrupomorpha</taxon>
        <taxon>Chalcidoidea</taxon>
        <taxon>Trichogrammatidae</taxon>
        <taxon>Trichogramma</taxon>
    </lineage>
</organism>
<accession>A0A6H5IQX4</accession>